<keyword evidence="4" id="KW-1185">Reference proteome</keyword>
<proteinExistence type="predicted"/>
<keyword evidence="1" id="KW-0732">Signal</keyword>
<accession>A0AAW9S2Z9</accession>
<dbReference type="Gene3D" id="3.40.50.1110">
    <property type="entry name" value="SGNH hydrolase"/>
    <property type="match status" value="1"/>
</dbReference>
<feature type="chain" id="PRO_5043936946" evidence="1">
    <location>
        <begin position="22"/>
        <end position="227"/>
    </location>
</feature>
<feature type="domain" description="SGNH hydrolase-type esterase" evidence="2">
    <location>
        <begin position="55"/>
        <end position="211"/>
    </location>
</feature>
<dbReference type="Pfam" id="PF13472">
    <property type="entry name" value="Lipase_GDSL_2"/>
    <property type="match status" value="1"/>
</dbReference>
<dbReference type="Proteomes" id="UP001403385">
    <property type="component" value="Unassembled WGS sequence"/>
</dbReference>
<sequence>MIRIQYGLLLSLLFAANILQAQSNAQVDSSYVNWYYNQRMELYNQLPVQKYDMVFLGNSITERGEWQELISGKVIANRGIGGDNTFGVLARLDNVIALQPKKIFLLIGINDLGRGLPMEVIFENYTQIIHRLKKALPKTRIYVQSILPLNDTLLKYDYLKNKNALVNQLNEKLQQLAVEEQLVYINLHEEFADENGALKQAWTLDGIHLKPVVYTYWVSYLQRKKYL</sequence>
<dbReference type="RefSeq" id="WP_346820054.1">
    <property type="nucleotide sequence ID" value="NZ_JBDKWZ010000002.1"/>
</dbReference>
<dbReference type="PANTHER" id="PTHR30383:SF5">
    <property type="entry name" value="SGNH HYDROLASE-TYPE ESTERASE DOMAIN-CONTAINING PROTEIN"/>
    <property type="match status" value="1"/>
</dbReference>
<comment type="caution">
    <text evidence="3">The sequence shown here is derived from an EMBL/GenBank/DDBJ whole genome shotgun (WGS) entry which is preliminary data.</text>
</comment>
<dbReference type="AlphaFoldDB" id="A0AAW9S2Z9"/>
<dbReference type="PANTHER" id="PTHR30383">
    <property type="entry name" value="THIOESTERASE 1/PROTEASE 1/LYSOPHOSPHOLIPASE L1"/>
    <property type="match status" value="1"/>
</dbReference>
<dbReference type="InterPro" id="IPR036514">
    <property type="entry name" value="SGNH_hydro_sf"/>
</dbReference>
<organism evidence="3 4">
    <name type="scientific">Rapidithrix thailandica</name>
    <dbReference type="NCBI Taxonomy" id="413964"/>
    <lineage>
        <taxon>Bacteria</taxon>
        <taxon>Pseudomonadati</taxon>
        <taxon>Bacteroidota</taxon>
        <taxon>Cytophagia</taxon>
        <taxon>Cytophagales</taxon>
        <taxon>Flammeovirgaceae</taxon>
        <taxon>Rapidithrix</taxon>
    </lineage>
</organism>
<dbReference type="InterPro" id="IPR013830">
    <property type="entry name" value="SGNH_hydro"/>
</dbReference>
<evidence type="ECO:0000256" key="1">
    <source>
        <dbReference type="SAM" id="SignalP"/>
    </source>
</evidence>
<protein>
    <submittedName>
        <fullName evidence="3">GDSL-type esterase/lipase family protein</fullName>
    </submittedName>
</protein>
<evidence type="ECO:0000259" key="2">
    <source>
        <dbReference type="Pfam" id="PF13472"/>
    </source>
</evidence>
<dbReference type="EMBL" id="JBDKWZ010000002">
    <property type="protein sequence ID" value="MEN7547269.1"/>
    <property type="molecule type" value="Genomic_DNA"/>
</dbReference>
<feature type="signal peptide" evidence="1">
    <location>
        <begin position="1"/>
        <end position="21"/>
    </location>
</feature>
<gene>
    <name evidence="3" type="ORF">AAG747_05080</name>
</gene>
<dbReference type="InterPro" id="IPR051532">
    <property type="entry name" value="Ester_Hydrolysis_Enzymes"/>
</dbReference>
<evidence type="ECO:0000313" key="4">
    <source>
        <dbReference type="Proteomes" id="UP001403385"/>
    </source>
</evidence>
<dbReference type="SUPFAM" id="SSF52266">
    <property type="entry name" value="SGNH hydrolase"/>
    <property type="match status" value="1"/>
</dbReference>
<evidence type="ECO:0000313" key="3">
    <source>
        <dbReference type="EMBL" id="MEN7547269.1"/>
    </source>
</evidence>
<reference evidence="3 4" key="1">
    <citation type="submission" date="2024-04" db="EMBL/GenBank/DDBJ databases">
        <title>Novel genus in family Flammeovirgaceae.</title>
        <authorList>
            <person name="Nguyen T.H."/>
            <person name="Vuong T.Q."/>
            <person name="Le H."/>
            <person name="Kim S.-G."/>
        </authorList>
    </citation>
    <scope>NUCLEOTIDE SEQUENCE [LARGE SCALE GENOMIC DNA]</scope>
    <source>
        <strain evidence="3 4">JCM 23209</strain>
    </source>
</reference>
<name>A0AAW9S2Z9_9BACT</name>
<dbReference type="GO" id="GO:0004622">
    <property type="term" value="F:phosphatidylcholine lysophospholipase activity"/>
    <property type="evidence" value="ECO:0007669"/>
    <property type="project" value="TreeGrafter"/>
</dbReference>